<evidence type="ECO:0000313" key="2">
    <source>
        <dbReference type="Proteomes" id="UP000186096"/>
    </source>
</evidence>
<proteinExistence type="predicted"/>
<dbReference type="Proteomes" id="UP000186096">
    <property type="component" value="Unassembled WGS sequence"/>
</dbReference>
<name>A0A1N7GDX1_9ACTN</name>
<protein>
    <recommendedName>
        <fullName evidence="3">ClpX C4-type zinc finger</fullName>
    </recommendedName>
</protein>
<reference evidence="2" key="1">
    <citation type="submission" date="2017-01" db="EMBL/GenBank/DDBJ databases">
        <authorList>
            <person name="Varghese N."/>
            <person name="Submissions S."/>
        </authorList>
    </citation>
    <scope>NUCLEOTIDE SEQUENCE [LARGE SCALE GENOMIC DNA]</scope>
    <source>
        <strain evidence="2">ATCC 12950</strain>
    </source>
</reference>
<accession>A0A1N7GDX1</accession>
<organism evidence="1 2">
    <name type="scientific">Microbispora rosea</name>
    <dbReference type="NCBI Taxonomy" id="58117"/>
    <lineage>
        <taxon>Bacteria</taxon>
        <taxon>Bacillati</taxon>
        <taxon>Actinomycetota</taxon>
        <taxon>Actinomycetes</taxon>
        <taxon>Streptosporangiales</taxon>
        <taxon>Streptosporangiaceae</taxon>
        <taxon>Microbispora</taxon>
    </lineage>
</organism>
<keyword evidence="2" id="KW-1185">Reference proteome</keyword>
<gene>
    <name evidence="1" type="ORF">SAMN05421833_1287</name>
</gene>
<evidence type="ECO:0008006" key="3">
    <source>
        <dbReference type="Google" id="ProtNLM"/>
    </source>
</evidence>
<evidence type="ECO:0000313" key="1">
    <source>
        <dbReference type="EMBL" id="SIS10676.1"/>
    </source>
</evidence>
<dbReference type="OrthoDB" id="3541906at2"/>
<dbReference type="AlphaFoldDB" id="A0A1N7GDX1"/>
<dbReference type="EMBL" id="FTNI01000028">
    <property type="protein sequence ID" value="SIS10676.1"/>
    <property type="molecule type" value="Genomic_DNA"/>
</dbReference>
<sequence>MTLTLDTPLGLTDLSTCGRCGQTTQIEQLYRCTDRSWICQDCISEAIEAQRLATVTGRKM</sequence>
<dbReference type="RefSeq" id="WP_076440349.1">
    <property type="nucleotide sequence ID" value="NZ_FTNI01000028.1"/>
</dbReference>